<sequence>MPHLLAIGHRWPELQACSASGHLLDILKGFIAQGWHVSFTCPAEPAAHHVGLAELGISTQNCMDDSAWARLPAADAVLFDRFSSEERFGQQVRQQYPNALCMLLTSGLESLCQARQQLLRTRLVEGLDPNDFRTLFATPGPELYRHMAPSATTQRELAAVWRCDLALVGNEVEIDLLINGFGVPEYLLHHCPPVVEAPANPRPYAERADFVSVGDFADPAHFDALLWIRHNLWPMLRRQLPQAQLHLYGANPSAKALALHHPDDGLHVLGPLADATDVMSQAKVCLAPLRFGAGVDRQLLEALRCATPSVTTPLGAQGFGGQQAWPGSIEGTAEGLAKAAAQLYADQGLWQRAQDACTPLLRRGFDPVRQRAALIGRVEHSLGHLDDLRLFNFTGAMLRRSPQG</sequence>
<dbReference type="Gene3D" id="3.40.50.2000">
    <property type="entry name" value="Glycogen Phosphorylase B"/>
    <property type="match status" value="1"/>
</dbReference>
<protein>
    <submittedName>
        <fullName evidence="1">Glycosyltransferase</fullName>
        <ecNumber evidence="1">2.4.-.-</ecNumber>
    </submittedName>
</protein>
<keyword evidence="2" id="KW-1185">Reference proteome</keyword>
<organism evidence="1 2">
    <name type="scientific">Pseudomonas farsensis</name>
    <dbReference type="NCBI Taxonomy" id="2745492"/>
    <lineage>
        <taxon>Bacteria</taxon>
        <taxon>Pseudomonadati</taxon>
        <taxon>Pseudomonadota</taxon>
        <taxon>Gammaproteobacteria</taxon>
        <taxon>Pseudomonadales</taxon>
        <taxon>Pseudomonadaceae</taxon>
        <taxon>Pseudomonas</taxon>
    </lineage>
</organism>
<accession>A0ABU8QRY1</accession>
<gene>
    <name evidence="1" type="ORF">V7S98_09180</name>
</gene>
<dbReference type="Pfam" id="PF13692">
    <property type="entry name" value="Glyco_trans_1_4"/>
    <property type="match status" value="1"/>
</dbReference>
<reference evidence="1 2" key="1">
    <citation type="submission" date="2024-02" db="EMBL/GenBank/DDBJ databases">
        <title>Identification of pathogenicity and growth-promoting function of Pseudomonas putida variant.</title>
        <authorList>
            <person name="Sun J."/>
        </authorList>
    </citation>
    <scope>NUCLEOTIDE SEQUENCE [LARGE SCALE GENOMIC DNA]</scope>
    <source>
        <strain evidence="1 2">A03</strain>
    </source>
</reference>
<dbReference type="Proteomes" id="UP001380290">
    <property type="component" value="Unassembled WGS sequence"/>
</dbReference>
<proteinExistence type="predicted"/>
<dbReference type="EMBL" id="JBBHLC010000018">
    <property type="protein sequence ID" value="MEJ5863393.1"/>
    <property type="molecule type" value="Genomic_DNA"/>
</dbReference>
<name>A0ABU8QRY1_9PSED</name>
<keyword evidence="1" id="KW-0328">Glycosyltransferase</keyword>
<comment type="caution">
    <text evidence="1">The sequence shown here is derived from an EMBL/GenBank/DDBJ whole genome shotgun (WGS) entry which is preliminary data.</text>
</comment>
<dbReference type="RefSeq" id="WP_339599036.1">
    <property type="nucleotide sequence ID" value="NZ_JBBHLC010000018.1"/>
</dbReference>
<evidence type="ECO:0000313" key="1">
    <source>
        <dbReference type="EMBL" id="MEJ5863393.1"/>
    </source>
</evidence>
<dbReference type="EC" id="2.4.-.-" evidence="1"/>
<keyword evidence="1" id="KW-0808">Transferase</keyword>
<evidence type="ECO:0000313" key="2">
    <source>
        <dbReference type="Proteomes" id="UP001380290"/>
    </source>
</evidence>
<dbReference type="GO" id="GO:0016757">
    <property type="term" value="F:glycosyltransferase activity"/>
    <property type="evidence" value="ECO:0007669"/>
    <property type="project" value="UniProtKB-KW"/>
</dbReference>
<dbReference type="SUPFAM" id="SSF53756">
    <property type="entry name" value="UDP-Glycosyltransferase/glycogen phosphorylase"/>
    <property type="match status" value="1"/>
</dbReference>